<dbReference type="InterPro" id="IPR002867">
    <property type="entry name" value="IBR_dom"/>
</dbReference>
<dbReference type="PROSITE" id="PS51873">
    <property type="entry name" value="TRIAD"/>
    <property type="match status" value="1"/>
</dbReference>
<dbReference type="Gene3D" id="3.30.40.10">
    <property type="entry name" value="Zinc/RING finger domain, C3HC4 (zinc finger)"/>
    <property type="match status" value="2"/>
</dbReference>
<keyword evidence="7" id="KW-0106">Calcium</keyword>
<feature type="domain" description="WW" evidence="10">
    <location>
        <begin position="46"/>
        <end position="79"/>
    </location>
</feature>
<evidence type="ECO:0000259" key="12">
    <source>
        <dbReference type="PROSITE" id="PS51873"/>
    </source>
</evidence>
<feature type="domain" description="RING-type" evidence="11">
    <location>
        <begin position="270"/>
        <end position="310"/>
    </location>
</feature>
<dbReference type="PROSITE" id="PS50089">
    <property type="entry name" value="ZF_RING_2"/>
    <property type="match status" value="2"/>
</dbReference>
<accession>A0A0L0D3B3</accession>
<dbReference type="PROSITE" id="PS50004">
    <property type="entry name" value="C2"/>
    <property type="match status" value="1"/>
</dbReference>
<dbReference type="InterPro" id="IPR001202">
    <property type="entry name" value="WW_dom"/>
</dbReference>
<dbReference type="eggNOG" id="KOG1812">
    <property type="taxonomic scope" value="Eukaryota"/>
</dbReference>
<name>A0A0L0D3B3_THETB</name>
<evidence type="ECO:0000256" key="1">
    <source>
        <dbReference type="ARBA" id="ARBA00022679"/>
    </source>
</evidence>
<keyword evidence="14" id="KW-1185">Reference proteome</keyword>
<dbReference type="InterPro" id="IPR035892">
    <property type="entry name" value="C2_domain_sf"/>
</dbReference>
<protein>
    <submittedName>
        <fullName evidence="13">Uncharacterized protein</fullName>
    </submittedName>
</protein>
<dbReference type="GO" id="GO:0016740">
    <property type="term" value="F:transferase activity"/>
    <property type="evidence" value="ECO:0007669"/>
    <property type="project" value="UniProtKB-KW"/>
</dbReference>
<dbReference type="GeneID" id="25562736"/>
<proteinExistence type="predicted"/>
<dbReference type="Pfam" id="PF13920">
    <property type="entry name" value="zf-C3HC4_3"/>
    <property type="match status" value="1"/>
</dbReference>
<dbReference type="GO" id="GO:0008270">
    <property type="term" value="F:zinc ion binding"/>
    <property type="evidence" value="ECO:0007669"/>
    <property type="project" value="UniProtKB-KW"/>
</dbReference>
<evidence type="ECO:0000256" key="5">
    <source>
        <dbReference type="ARBA" id="ARBA00022786"/>
    </source>
</evidence>
<keyword evidence="4 8" id="KW-0863">Zinc-finger</keyword>
<dbReference type="SMART" id="SM00239">
    <property type="entry name" value="C2"/>
    <property type="match status" value="1"/>
</dbReference>
<keyword evidence="6" id="KW-0862">Zinc</keyword>
<reference evidence="13 14" key="1">
    <citation type="submission" date="2010-05" db="EMBL/GenBank/DDBJ databases">
        <title>The Genome Sequence of Thecamonas trahens ATCC 50062.</title>
        <authorList>
            <consortium name="The Broad Institute Genome Sequencing Platform"/>
            <person name="Russ C."/>
            <person name="Cuomo C."/>
            <person name="Shea T."/>
            <person name="Young S.K."/>
            <person name="Zeng Q."/>
            <person name="Koehrsen M."/>
            <person name="Haas B."/>
            <person name="Borodovsky M."/>
            <person name="Guigo R."/>
            <person name="Alvarado L."/>
            <person name="Berlin A."/>
            <person name="Bochicchio J."/>
            <person name="Borenstein D."/>
            <person name="Chapman S."/>
            <person name="Chen Z."/>
            <person name="Freedman E."/>
            <person name="Gellesch M."/>
            <person name="Goldberg J."/>
            <person name="Griggs A."/>
            <person name="Gujja S."/>
            <person name="Heilman E."/>
            <person name="Heiman D."/>
            <person name="Hepburn T."/>
            <person name="Howarth C."/>
            <person name="Jen D."/>
            <person name="Larson L."/>
            <person name="Mehta T."/>
            <person name="Park D."/>
            <person name="Pearson M."/>
            <person name="Roberts A."/>
            <person name="Saif S."/>
            <person name="Shenoy N."/>
            <person name="Sisk P."/>
            <person name="Stolte C."/>
            <person name="Sykes S."/>
            <person name="Thomson T."/>
            <person name="Walk T."/>
            <person name="White J."/>
            <person name="Yandava C."/>
            <person name="Burger G."/>
            <person name="Gray M.W."/>
            <person name="Holland P.W.H."/>
            <person name="King N."/>
            <person name="Lang F.B.F."/>
            <person name="Roger A.J."/>
            <person name="Ruiz-Trillo I."/>
            <person name="Lander E."/>
            <person name="Nusbaum C."/>
        </authorList>
    </citation>
    <scope>NUCLEOTIDE SEQUENCE [LARGE SCALE GENOMIC DNA]</scope>
    <source>
        <strain evidence="13 14">ATCC 50062</strain>
    </source>
</reference>
<gene>
    <name evidence="13" type="ORF">AMSG_03102</name>
</gene>
<dbReference type="Proteomes" id="UP000054408">
    <property type="component" value="Unassembled WGS sequence"/>
</dbReference>
<evidence type="ECO:0000256" key="7">
    <source>
        <dbReference type="ARBA" id="ARBA00022837"/>
    </source>
</evidence>
<dbReference type="SMART" id="SM00647">
    <property type="entry name" value="IBR"/>
    <property type="match status" value="2"/>
</dbReference>
<dbReference type="InterPro" id="IPR044066">
    <property type="entry name" value="TRIAD_supradom"/>
</dbReference>
<dbReference type="RefSeq" id="XP_013760437.1">
    <property type="nucleotide sequence ID" value="XM_013904983.1"/>
</dbReference>
<keyword evidence="2" id="KW-0479">Metal-binding</keyword>
<dbReference type="AlphaFoldDB" id="A0A0L0D3B3"/>
<dbReference type="Pfam" id="PF00168">
    <property type="entry name" value="C2"/>
    <property type="match status" value="1"/>
</dbReference>
<dbReference type="Gene3D" id="2.20.70.10">
    <property type="match status" value="1"/>
</dbReference>
<evidence type="ECO:0000259" key="10">
    <source>
        <dbReference type="PROSITE" id="PS50020"/>
    </source>
</evidence>
<dbReference type="InterPro" id="IPR001841">
    <property type="entry name" value="Znf_RING"/>
</dbReference>
<evidence type="ECO:0000313" key="13">
    <source>
        <dbReference type="EMBL" id="KNC46665.1"/>
    </source>
</evidence>
<dbReference type="GO" id="GO:0016020">
    <property type="term" value="C:membrane"/>
    <property type="evidence" value="ECO:0007669"/>
    <property type="project" value="TreeGrafter"/>
</dbReference>
<dbReference type="STRING" id="461836.A0A0L0D3B3"/>
<evidence type="ECO:0000256" key="8">
    <source>
        <dbReference type="PROSITE-ProRule" id="PRU00175"/>
    </source>
</evidence>
<keyword evidence="3" id="KW-0677">Repeat</keyword>
<dbReference type="SMART" id="SM00184">
    <property type="entry name" value="RING"/>
    <property type="match status" value="2"/>
</dbReference>
<dbReference type="PANTHER" id="PTHR45911:SF4">
    <property type="entry name" value="MULTIPLE C2 AND TRANSMEMBRANE DOMAIN-CONTAINING PROTEIN"/>
    <property type="match status" value="1"/>
</dbReference>
<evidence type="ECO:0000256" key="2">
    <source>
        <dbReference type="ARBA" id="ARBA00022723"/>
    </source>
</evidence>
<dbReference type="SUPFAM" id="SSF51045">
    <property type="entry name" value="WW domain"/>
    <property type="match status" value="1"/>
</dbReference>
<dbReference type="PROSITE" id="PS01159">
    <property type="entry name" value="WW_DOMAIN_1"/>
    <property type="match status" value="1"/>
</dbReference>
<dbReference type="PANTHER" id="PTHR45911">
    <property type="entry name" value="C2 DOMAIN-CONTAINING PROTEIN"/>
    <property type="match status" value="1"/>
</dbReference>
<sequence>MAADPTQASFGRLENLYSLSKFIAFRRTTLARDDNPLERRPITEADPLPEGWEVRYSDHGKPFFICHSTRSTTYADPRPLPRYIGMRIVSASGLRKMDTFRKGDPYCLVRICSPATAAVDPARLDKRDRLQVFAKTATCKNSQTPEWDETFYFAINSPNDFVEIYMYDWERGRTDLLMGYIAIPAVEVYAHTMALDSQFPIWALRRELGPPPDGGGVFKASVAPQGALSLEFAMVGPSFADDAAAASPADAARAAAAVAAAAARKARPTCVLCLDAPANALNYPCGHAFLCMTCARTFRDDNGEICNNCREPAQLTAIVTELTCSVCFVDYDASELLGLGECGHLMCVNCSIAIVRVALGDVNEQFPLQCPCIDGETRCPSVVAAESVHNLLRLSTRVLPHGEALSRDEYDKFIRFNDIAAIPLAQRTYCINPACGGLLVLDNGCETDPTTRMECLYCDASWCYGCSVDHPDMTCAEWAAAAHGTDDATRDYIESTSKLCPSPGCGMRWVHYRGHRCHHLNPGRGCPGCGWEGCVACLGPWPCRSCSTYCDANCDCPPCPDCVPNVSHCNLCSGDWRCNNAIREPAAAGASA</sequence>
<evidence type="ECO:0000313" key="14">
    <source>
        <dbReference type="Proteomes" id="UP000054408"/>
    </source>
</evidence>
<keyword evidence="1" id="KW-0808">Transferase</keyword>
<evidence type="ECO:0000256" key="6">
    <source>
        <dbReference type="ARBA" id="ARBA00022833"/>
    </source>
</evidence>
<dbReference type="GO" id="GO:0005509">
    <property type="term" value="F:calcium ion binding"/>
    <property type="evidence" value="ECO:0007669"/>
    <property type="project" value="TreeGrafter"/>
</dbReference>
<organism evidence="13 14">
    <name type="scientific">Thecamonas trahens ATCC 50062</name>
    <dbReference type="NCBI Taxonomy" id="461836"/>
    <lineage>
        <taxon>Eukaryota</taxon>
        <taxon>Apusozoa</taxon>
        <taxon>Apusomonadida</taxon>
        <taxon>Apusomonadidae</taxon>
        <taxon>Thecamonas</taxon>
    </lineage>
</organism>
<dbReference type="SMART" id="SM00456">
    <property type="entry name" value="WW"/>
    <property type="match status" value="1"/>
</dbReference>
<dbReference type="Pfam" id="PF01485">
    <property type="entry name" value="IBR"/>
    <property type="match status" value="1"/>
</dbReference>
<dbReference type="InterPro" id="IPR036020">
    <property type="entry name" value="WW_dom_sf"/>
</dbReference>
<feature type="domain" description="RING-type" evidence="12">
    <location>
        <begin position="320"/>
        <end position="560"/>
    </location>
</feature>
<dbReference type="SUPFAM" id="SSF57850">
    <property type="entry name" value="RING/U-box"/>
    <property type="match status" value="3"/>
</dbReference>
<dbReference type="Gene3D" id="2.60.40.150">
    <property type="entry name" value="C2 domain"/>
    <property type="match status" value="1"/>
</dbReference>
<evidence type="ECO:0000259" key="9">
    <source>
        <dbReference type="PROSITE" id="PS50004"/>
    </source>
</evidence>
<dbReference type="InterPro" id="IPR013083">
    <property type="entry name" value="Znf_RING/FYVE/PHD"/>
</dbReference>
<dbReference type="PROSITE" id="PS50020">
    <property type="entry name" value="WW_DOMAIN_2"/>
    <property type="match status" value="1"/>
</dbReference>
<dbReference type="CDD" id="cd00201">
    <property type="entry name" value="WW"/>
    <property type="match status" value="1"/>
</dbReference>
<dbReference type="InterPro" id="IPR000008">
    <property type="entry name" value="C2_dom"/>
</dbReference>
<dbReference type="SUPFAM" id="SSF49562">
    <property type="entry name" value="C2 domain (Calcium/lipid-binding domain, CaLB)"/>
    <property type="match status" value="1"/>
</dbReference>
<keyword evidence="5" id="KW-0833">Ubl conjugation pathway</keyword>
<feature type="domain" description="RING-type" evidence="11">
    <location>
        <begin position="324"/>
        <end position="371"/>
    </location>
</feature>
<dbReference type="CDD" id="cd00030">
    <property type="entry name" value="C2"/>
    <property type="match status" value="1"/>
</dbReference>
<evidence type="ECO:0000256" key="3">
    <source>
        <dbReference type="ARBA" id="ARBA00022737"/>
    </source>
</evidence>
<evidence type="ECO:0000259" key="11">
    <source>
        <dbReference type="PROSITE" id="PS50089"/>
    </source>
</evidence>
<feature type="domain" description="C2" evidence="9">
    <location>
        <begin position="58"/>
        <end position="203"/>
    </location>
</feature>
<dbReference type="OrthoDB" id="2020426at2759"/>
<dbReference type="EMBL" id="GL349443">
    <property type="protein sequence ID" value="KNC46665.1"/>
    <property type="molecule type" value="Genomic_DNA"/>
</dbReference>
<evidence type="ECO:0000256" key="4">
    <source>
        <dbReference type="ARBA" id="ARBA00022771"/>
    </source>
</evidence>